<dbReference type="Proteomes" id="UP000507954">
    <property type="component" value="Unassembled WGS sequence"/>
</dbReference>
<dbReference type="AlphaFoldDB" id="A0A508X5I9"/>
<accession>A0A508X5I9</accession>
<gene>
    <name evidence="1" type="ORF">EMEDMD4_730035</name>
</gene>
<reference evidence="1" key="1">
    <citation type="submission" date="2019-06" db="EMBL/GenBank/DDBJ databases">
        <authorList>
            <person name="Le Quere A."/>
            <person name="Colella S."/>
        </authorList>
    </citation>
    <scope>NUCLEOTIDE SEQUENCE</scope>
    <source>
        <strain evidence="1">EmedicaeMD41</strain>
    </source>
</reference>
<name>A0A508X5I9_9HYPH</name>
<dbReference type="EMBL" id="CABFNB010000143">
    <property type="protein sequence ID" value="VTZ64907.1"/>
    <property type="molecule type" value="Genomic_DNA"/>
</dbReference>
<proteinExistence type="predicted"/>
<organism evidence="1">
    <name type="scientific">Sinorhizobium medicae</name>
    <dbReference type="NCBI Taxonomy" id="110321"/>
    <lineage>
        <taxon>Bacteria</taxon>
        <taxon>Pseudomonadati</taxon>
        <taxon>Pseudomonadota</taxon>
        <taxon>Alphaproteobacteria</taxon>
        <taxon>Hyphomicrobiales</taxon>
        <taxon>Rhizobiaceae</taxon>
        <taxon>Sinorhizobium/Ensifer group</taxon>
        <taxon>Sinorhizobium</taxon>
    </lineage>
</organism>
<evidence type="ECO:0000313" key="1">
    <source>
        <dbReference type="EMBL" id="VTZ64907.1"/>
    </source>
</evidence>
<sequence length="100" mass="11717">MTIAKRSRTNIFCNVIRTIPIPEDYHWSRSCQLSARINTRFASIVWHAYSGIHDLQSGSSSKAYNDGKVNWENSGKIVNCCCWWWQQQCAVVDWWFSRQS</sequence>
<protein>
    <submittedName>
        <fullName evidence="1">Uncharacterized protein</fullName>
    </submittedName>
</protein>